<reference evidence="1 2" key="1">
    <citation type="submission" date="2019-09" db="EMBL/GenBank/DDBJ databases">
        <title>Bird 10,000 Genomes (B10K) Project - Family phase.</title>
        <authorList>
            <person name="Zhang G."/>
        </authorList>
    </citation>
    <scope>NUCLEOTIDE SEQUENCE [LARGE SCALE GENOMIC DNA]</scope>
    <source>
        <strain evidence="1">B10K-DU-001-36</strain>
        <tissue evidence="1">Muscle</tissue>
    </source>
</reference>
<dbReference type="AlphaFoldDB" id="A0A7L2KA13"/>
<gene>
    <name evidence="1" type="primary">Flot1_1</name>
    <name evidence="1" type="ORF">ZOSHYP_R15250</name>
</gene>
<dbReference type="OrthoDB" id="6080404at2759"/>
<accession>A0A7L2KA13</accession>
<sequence length="99" mass="9927">LRARAEAAAAAAKAEAFGQFQDAAVVEMVLQRLPQVAEAVAQPLLGTRRVTLVGGSGDVGVAKIPSEILDLVTRLPGAVGALAKGSQVRPADLGGTLGV</sequence>
<proteinExistence type="predicted"/>
<feature type="non-terminal residue" evidence="1">
    <location>
        <position position="99"/>
    </location>
</feature>
<comment type="caution">
    <text evidence="1">The sequence shown here is derived from an EMBL/GenBank/DDBJ whole genome shotgun (WGS) entry which is preliminary data.</text>
</comment>
<feature type="non-terminal residue" evidence="1">
    <location>
        <position position="1"/>
    </location>
</feature>
<keyword evidence="2" id="KW-1185">Reference proteome</keyword>
<evidence type="ECO:0000313" key="1">
    <source>
        <dbReference type="EMBL" id="NXR31313.1"/>
    </source>
</evidence>
<protein>
    <submittedName>
        <fullName evidence="1">FLOT1 protein</fullName>
    </submittedName>
</protein>
<dbReference type="EMBL" id="VWYL01003734">
    <property type="protein sequence ID" value="NXR31313.1"/>
    <property type="molecule type" value="Genomic_DNA"/>
</dbReference>
<evidence type="ECO:0000313" key="2">
    <source>
        <dbReference type="Proteomes" id="UP000549157"/>
    </source>
</evidence>
<name>A0A7L2KA13_9PASS</name>
<organism evidence="1 2">
    <name type="scientific">Zosterops hypoxanthus</name>
    <dbReference type="NCBI Taxonomy" id="2485327"/>
    <lineage>
        <taxon>Eukaryota</taxon>
        <taxon>Metazoa</taxon>
        <taxon>Chordata</taxon>
        <taxon>Craniata</taxon>
        <taxon>Vertebrata</taxon>
        <taxon>Euteleostomi</taxon>
        <taxon>Archelosauria</taxon>
        <taxon>Archosauria</taxon>
        <taxon>Dinosauria</taxon>
        <taxon>Saurischia</taxon>
        <taxon>Theropoda</taxon>
        <taxon>Coelurosauria</taxon>
        <taxon>Aves</taxon>
        <taxon>Neognathae</taxon>
        <taxon>Neoaves</taxon>
        <taxon>Telluraves</taxon>
        <taxon>Australaves</taxon>
        <taxon>Passeriformes</taxon>
        <taxon>Sylvioidea</taxon>
        <taxon>Zosteropidae</taxon>
        <taxon>Zosterops</taxon>
    </lineage>
</organism>
<dbReference type="Proteomes" id="UP000549157">
    <property type="component" value="Unassembled WGS sequence"/>
</dbReference>